<dbReference type="InterPro" id="IPR036938">
    <property type="entry name" value="PAP2/HPO_sf"/>
</dbReference>
<feature type="domain" description="Inositolphosphotransferase Aur1/Ipt1" evidence="2">
    <location>
        <begin position="68"/>
        <end position="215"/>
    </location>
</feature>
<evidence type="ECO:0000313" key="3">
    <source>
        <dbReference type="EMBL" id="KQC84454.1"/>
    </source>
</evidence>
<feature type="transmembrane region" description="Helical" evidence="1">
    <location>
        <begin position="176"/>
        <end position="193"/>
    </location>
</feature>
<reference evidence="3 4" key="1">
    <citation type="submission" date="2015-10" db="EMBL/GenBank/DDBJ databases">
        <title>Butyribacter intestini gen. nov., sp. nov., a butyric acid-producing bacterium of the family Lachnospiraceae isolated from the human faeces.</title>
        <authorList>
            <person name="Zou Y."/>
            <person name="Xue W."/>
            <person name="Luo G."/>
            <person name="Lv M."/>
        </authorList>
    </citation>
    <scope>NUCLEOTIDE SEQUENCE [LARGE SCALE GENOMIC DNA]</scope>
    <source>
        <strain evidence="3 4">TF01-11</strain>
    </source>
</reference>
<feature type="transmembrane region" description="Helical" evidence="1">
    <location>
        <begin position="199"/>
        <end position="218"/>
    </location>
</feature>
<organism evidence="3 4">
    <name type="scientific">Butyribacter intestini</name>
    <dbReference type="NCBI Taxonomy" id="1703332"/>
    <lineage>
        <taxon>Bacteria</taxon>
        <taxon>Bacillati</taxon>
        <taxon>Bacillota</taxon>
        <taxon>Clostridia</taxon>
        <taxon>Lachnospirales</taxon>
        <taxon>Lachnospiraceae</taxon>
        <taxon>Butyribacter</taxon>
    </lineage>
</organism>
<name>A0AAW3JPL5_9FIRM</name>
<evidence type="ECO:0000313" key="4">
    <source>
        <dbReference type="Proteomes" id="UP000050833"/>
    </source>
</evidence>
<dbReference type="Pfam" id="PF14378">
    <property type="entry name" value="PAP2_3"/>
    <property type="match status" value="1"/>
</dbReference>
<feature type="transmembrane region" description="Helical" evidence="1">
    <location>
        <begin position="30"/>
        <end position="52"/>
    </location>
</feature>
<protein>
    <submittedName>
        <fullName evidence="3">Phosphatidic acid phosphatase</fullName>
    </submittedName>
</protein>
<dbReference type="AlphaFoldDB" id="A0AAW3JPL5"/>
<keyword evidence="1" id="KW-0812">Transmembrane</keyword>
<keyword evidence="1" id="KW-0472">Membrane</keyword>
<sequence>MRDKKESKTGGTRFGIWYEKSVGKLIPKQTVVSLISCFVLNSAIYTGTQLLMKNAKHYDLSTKFDKSLPFVKEWIYIYLICFAFWAVNYIMISRTEREHWYKFATGDYLSRLICGVFFILLPTTNVRPEITGNGLSSILMRFVYTADPASNLFPSIHCLVSWMCFIGIRKQKHIPVWYKVFSAVFAVLVFASTQFTKQHYIIDVFAGAAIAELSYFIGTHTNFYKKIWRFFDKVNNVVFGRD</sequence>
<comment type="caution">
    <text evidence="3">The sequence shown here is derived from an EMBL/GenBank/DDBJ whole genome shotgun (WGS) entry which is preliminary data.</text>
</comment>
<dbReference type="EMBL" id="LLKB01000006">
    <property type="protein sequence ID" value="KQC84454.1"/>
    <property type="molecule type" value="Genomic_DNA"/>
</dbReference>
<keyword evidence="1" id="KW-1133">Transmembrane helix</keyword>
<dbReference type="Proteomes" id="UP000050833">
    <property type="component" value="Unassembled WGS sequence"/>
</dbReference>
<dbReference type="GO" id="GO:0016020">
    <property type="term" value="C:membrane"/>
    <property type="evidence" value="ECO:0007669"/>
    <property type="project" value="UniProtKB-SubCell"/>
</dbReference>
<keyword evidence="4" id="KW-1185">Reference proteome</keyword>
<dbReference type="SUPFAM" id="SSF48317">
    <property type="entry name" value="Acid phosphatase/Vanadium-dependent haloperoxidase"/>
    <property type="match status" value="1"/>
</dbReference>
<proteinExistence type="predicted"/>
<accession>A0AAW3JPL5</accession>
<dbReference type="InterPro" id="IPR026841">
    <property type="entry name" value="Aur1/Ipt1"/>
</dbReference>
<evidence type="ECO:0000259" key="2">
    <source>
        <dbReference type="Pfam" id="PF14378"/>
    </source>
</evidence>
<feature type="transmembrane region" description="Helical" evidence="1">
    <location>
        <begin position="74"/>
        <end position="91"/>
    </location>
</feature>
<gene>
    <name evidence="3" type="ORF">APZ18_13735</name>
</gene>
<evidence type="ECO:0000256" key="1">
    <source>
        <dbReference type="SAM" id="Phobius"/>
    </source>
</evidence>